<gene>
    <name evidence="1" type="ORF">L2E82_12316</name>
</gene>
<dbReference type="EMBL" id="CM042010">
    <property type="protein sequence ID" value="KAI3782276.1"/>
    <property type="molecule type" value="Genomic_DNA"/>
</dbReference>
<evidence type="ECO:0000313" key="2">
    <source>
        <dbReference type="Proteomes" id="UP001055811"/>
    </source>
</evidence>
<name>A0ACB9GGZ8_CICIN</name>
<reference evidence="1 2" key="2">
    <citation type="journal article" date="2022" name="Mol. Ecol. Resour.">
        <title>The genomes of chicory, endive, great burdock and yacon provide insights into Asteraceae paleo-polyploidization history and plant inulin production.</title>
        <authorList>
            <person name="Fan W."/>
            <person name="Wang S."/>
            <person name="Wang H."/>
            <person name="Wang A."/>
            <person name="Jiang F."/>
            <person name="Liu H."/>
            <person name="Zhao H."/>
            <person name="Xu D."/>
            <person name="Zhang Y."/>
        </authorList>
    </citation>
    <scope>NUCLEOTIDE SEQUENCE [LARGE SCALE GENOMIC DNA]</scope>
    <source>
        <strain evidence="2">cv. Punajuju</strain>
        <tissue evidence="1">Leaves</tissue>
    </source>
</reference>
<comment type="caution">
    <text evidence="1">The sequence shown here is derived from an EMBL/GenBank/DDBJ whole genome shotgun (WGS) entry which is preliminary data.</text>
</comment>
<sequence length="101" mass="12220">MRRHHRWKHQFPSHLRRRHHTRYPNAYVAAFINHHVKFAADLFFSLIDETTADFFSVIYPFTAITDTNFTGPAFAHDIEDLEYPVFEIKQKFSNQYREFQS</sequence>
<protein>
    <submittedName>
        <fullName evidence="1">Uncharacterized protein</fullName>
    </submittedName>
</protein>
<proteinExistence type="predicted"/>
<keyword evidence="2" id="KW-1185">Reference proteome</keyword>
<reference evidence="2" key="1">
    <citation type="journal article" date="2022" name="Mol. Ecol. Resour.">
        <title>The genomes of chicory, endive, great burdock and yacon provide insights into Asteraceae palaeo-polyploidization history and plant inulin production.</title>
        <authorList>
            <person name="Fan W."/>
            <person name="Wang S."/>
            <person name="Wang H."/>
            <person name="Wang A."/>
            <person name="Jiang F."/>
            <person name="Liu H."/>
            <person name="Zhao H."/>
            <person name="Xu D."/>
            <person name="Zhang Y."/>
        </authorList>
    </citation>
    <scope>NUCLEOTIDE SEQUENCE [LARGE SCALE GENOMIC DNA]</scope>
    <source>
        <strain evidence="2">cv. Punajuju</strain>
    </source>
</reference>
<dbReference type="Proteomes" id="UP001055811">
    <property type="component" value="Linkage Group LG02"/>
</dbReference>
<evidence type="ECO:0000313" key="1">
    <source>
        <dbReference type="EMBL" id="KAI3782276.1"/>
    </source>
</evidence>
<organism evidence="1 2">
    <name type="scientific">Cichorium intybus</name>
    <name type="common">Chicory</name>
    <dbReference type="NCBI Taxonomy" id="13427"/>
    <lineage>
        <taxon>Eukaryota</taxon>
        <taxon>Viridiplantae</taxon>
        <taxon>Streptophyta</taxon>
        <taxon>Embryophyta</taxon>
        <taxon>Tracheophyta</taxon>
        <taxon>Spermatophyta</taxon>
        <taxon>Magnoliopsida</taxon>
        <taxon>eudicotyledons</taxon>
        <taxon>Gunneridae</taxon>
        <taxon>Pentapetalae</taxon>
        <taxon>asterids</taxon>
        <taxon>campanulids</taxon>
        <taxon>Asterales</taxon>
        <taxon>Asteraceae</taxon>
        <taxon>Cichorioideae</taxon>
        <taxon>Cichorieae</taxon>
        <taxon>Cichoriinae</taxon>
        <taxon>Cichorium</taxon>
    </lineage>
</organism>
<accession>A0ACB9GGZ8</accession>